<reference evidence="1" key="1">
    <citation type="submission" date="2023-07" db="EMBL/GenBank/DDBJ databases">
        <title>Sequencing the genomes of 1000 actinobacteria strains.</title>
        <authorList>
            <person name="Klenk H.-P."/>
        </authorList>
    </citation>
    <scope>NUCLEOTIDE SEQUENCE</scope>
    <source>
        <strain evidence="1">DSM 13988</strain>
    </source>
</reference>
<evidence type="ECO:0000313" key="1">
    <source>
        <dbReference type="EMBL" id="MDR6892890.1"/>
    </source>
</evidence>
<dbReference type="RefSeq" id="WP_309852621.1">
    <property type="nucleotide sequence ID" value="NZ_BAAAIU010000004.1"/>
</dbReference>
<dbReference type="EMBL" id="JAVDUI010000001">
    <property type="protein sequence ID" value="MDR6892890.1"/>
    <property type="molecule type" value="Genomic_DNA"/>
</dbReference>
<proteinExistence type="predicted"/>
<gene>
    <name evidence="1" type="ORF">J2S35_001830</name>
</gene>
<organism evidence="1 2">
    <name type="scientific">Falsarthrobacter nasiphocae</name>
    <dbReference type="NCBI Taxonomy" id="189863"/>
    <lineage>
        <taxon>Bacteria</taxon>
        <taxon>Bacillati</taxon>
        <taxon>Actinomycetota</taxon>
        <taxon>Actinomycetes</taxon>
        <taxon>Micrococcales</taxon>
        <taxon>Micrococcaceae</taxon>
        <taxon>Falsarthrobacter</taxon>
    </lineage>
</organism>
<evidence type="ECO:0000313" key="2">
    <source>
        <dbReference type="Proteomes" id="UP001247307"/>
    </source>
</evidence>
<name>A0AAE3YGP6_9MICC</name>
<sequence length="153" mass="16878">MKLTEACLEYVPLLNEDVARTQQFTCEPGEDTLLTLVIDRVEGGGISRLGFGPDTGVFATLRAPVTSSFRVRHGSECAGVRFSYDRGADAGILSFVEPREFQELYDRDLYFPSPDPDDSFLIIASLTCDLRTFQLEFVGMSHAFPDIASIAAQ</sequence>
<dbReference type="Proteomes" id="UP001247307">
    <property type="component" value="Unassembled WGS sequence"/>
</dbReference>
<dbReference type="AlphaFoldDB" id="A0AAE3YGP6"/>
<comment type="caution">
    <text evidence="1">The sequence shown here is derived from an EMBL/GenBank/DDBJ whole genome shotgun (WGS) entry which is preliminary data.</text>
</comment>
<accession>A0AAE3YGP6</accession>
<protein>
    <submittedName>
        <fullName evidence="1">Uncharacterized protein</fullName>
    </submittedName>
</protein>
<keyword evidence="2" id="KW-1185">Reference proteome</keyword>